<accession>K2FZY9</accession>
<comment type="caution">
    <text evidence="1">The sequence shown here is derived from an EMBL/GenBank/DDBJ whole genome shotgun (WGS) entry which is preliminary data.</text>
</comment>
<reference evidence="1" key="1">
    <citation type="journal article" date="2012" name="Science">
        <title>Fermentation, hydrogen, and sulfur metabolism in multiple uncultivated bacterial phyla.</title>
        <authorList>
            <person name="Wrighton K.C."/>
            <person name="Thomas B.C."/>
            <person name="Sharon I."/>
            <person name="Miller C.S."/>
            <person name="Castelle C.J."/>
            <person name="VerBerkmoes N.C."/>
            <person name="Wilkins M.J."/>
            <person name="Hettich R.L."/>
            <person name="Lipton M.S."/>
            <person name="Williams K.H."/>
            <person name="Long P.E."/>
            <person name="Banfield J.F."/>
        </authorList>
    </citation>
    <scope>NUCLEOTIDE SEQUENCE [LARGE SCALE GENOMIC DNA]</scope>
</reference>
<protein>
    <submittedName>
        <fullName evidence="1">Uncharacterized protein</fullName>
    </submittedName>
</protein>
<proteinExistence type="predicted"/>
<sequence>MKKTFKILLLSAILFPILVSAQVMFESWTDRGAMLSGDDRYEAGSNVSLATDVAGDYFAAGWTVEIARNVSQNIFAAGWTVIINGTSWRNVKAAWWNVIIDSVVNWDLMVFGWQINIKRWTRVTWNIFLNWGNIIYEWQTLWDAFINWKEVNFAWHISWNANMNSREIKTASGARISWNLSYSSANNNPQLEGVTTWQKVFKATEFDNKDFWKTILAISFAYLLYRFLFLLIFATILYFWFQRFFTETWLNLEASPWKSFLYWFLYFAAMPFAILIIMLTVIWIPIGLLLLFIYIFSFVFYKLLTVTIFSAFFINKFLQDKNSIWKKFWIILLVSIFIAPWSIIDLILAFFAFWALMQRKTWIRNEETVVVKKQSAWSKSAL</sequence>
<name>K2FZY9_9BACT</name>
<evidence type="ECO:0000313" key="1">
    <source>
        <dbReference type="EMBL" id="EKE27467.1"/>
    </source>
</evidence>
<organism evidence="1">
    <name type="scientific">uncultured bacterium</name>
    <name type="common">gcode 4</name>
    <dbReference type="NCBI Taxonomy" id="1234023"/>
    <lineage>
        <taxon>Bacteria</taxon>
        <taxon>environmental samples</taxon>
    </lineage>
</organism>
<dbReference type="EMBL" id="AMFJ01000479">
    <property type="protein sequence ID" value="EKE27467.1"/>
    <property type="molecule type" value="Genomic_DNA"/>
</dbReference>
<dbReference type="AlphaFoldDB" id="K2FZY9"/>
<gene>
    <name evidence="1" type="ORF">ACD_3C00205G0020</name>
</gene>